<evidence type="ECO:0000313" key="2">
    <source>
        <dbReference type="Proteomes" id="UP000789901"/>
    </source>
</evidence>
<gene>
    <name evidence="1" type="ORF">GMARGA_LOCUS36820</name>
</gene>
<reference evidence="1 2" key="1">
    <citation type="submission" date="2021-06" db="EMBL/GenBank/DDBJ databases">
        <authorList>
            <person name="Kallberg Y."/>
            <person name="Tangrot J."/>
            <person name="Rosling A."/>
        </authorList>
    </citation>
    <scope>NUCLEOTIDE SEQUENCE [LARGE SCALE GENOMIC DNA]</scope>
    <source>
        <strain evidence="1 2">120-4 pot B 10/14</strain>
    </source>
</reference>
<dbReference type="EMBL" id="CAJVQB010074147">
    <property type="protein sequence ID" value="CAG8843956.1"/>
    <property type="molecule type" value="Genomic_DNA"/>
</dbReference>
<evidence type="ECO:0000313" key="1">
    <source>
        <dbReference type="EMBL" id="CAG8843956.1"/>
    </source>
</evidence>
<sequence length="149" mass="17080">SISGDLMHIRSIEIVLCDSYHKMGSHEIWKHVDDRKYIISYEPSNFFDSKLPQCWMSDSQIDYDVNQTFSSDELKASAALIPYINKNLLGRTLKIQPPISINLNDTMIIDATTLRSLEITTSMRDNTKKGSLLHAIRRTKTTLNVTIYI</sequence>
<feature type="non-terminal residue" evidence="1">
    <location>
        <position position="1"/>
    </location>
</feature>
<dbReference type="Gene3D" id="6.10.140.80">
    <property type="match status" value="1"/>
</dbReference>
<proteinExistence type="predicted"/>
<keyword evidence="2" id="KW-1185">Reference proteome</keyword>
<dbReference type="Proteomes" id="UP000789901">
    <property type="component" value="Unassembled WGS sequence"/>
</dbReference>
<comment type="caution">
    <text evidence="1">The sequence shown here is derived from an EMBL/GenBank/DDBJ whole genome shotgun (WGS) entry which is preliminary data.</text>
</comment>
<accession>A0ABN7WYP8</accession>
<organism evidence="1 2">
    <name type="scientific">Gigaspora margarita</name>
    <dbReference type="NCBI Taxonomy" id="4874"/>
    <lineage>
        <taxon>Eukaryota</taxon>
        <taxon>Fungi</taxon>
        <taxon>Fungi incertae sedis</taxon>
        <taxon>Mucoromycota</taxon>
        <taxon>Glomeromycotina</taxon>
        <taxon>Glomeromycetes</taxon>
        <taxon>Diversisporales</taxon>
        <taxon>Gigasporaceae</taxon>
        <taxon>Gigaspora</taxon>
    </lineage>
</organism>
<protein>
    <submittedName>
        <fullName evidence="1">29987_t:CDS:1</fullName>
    </submittedName>
</protein>
<name>A0ABN7WYP8_GIGMA</name>
<feature type="non-terminal residue" evidence="1">
    <location>
        <position position="149"/>
    </location>
</feature>
<dbReference type="InterPro" id="IPR036678">
    <property type="entry name" value="MutS_con_dom_sf"/>
</dbReference>
<dbReference type="SUPFAM" id="SSF53150">
    <property type="entry name" value="DNA repair protein MutS, domain II"/>
    <property type="match status" value="1"/>
</dbReference>